<gene>
    <name evidence="1" type="ORF">PFHG_02510</name>
</gene>
<evidence type="ECO:0000313" key="1">
    <source>
        <dbReference type="EMBL" id="KOB60778.1"/>
    </source>
</evidence>
<dbReference type="EMBL" id="CH671975">
    <property type="protein sequence ID" value="KOB60778.1"/>
    <property type="molecule type" value="Genomic_DNA"/>
</dbReference>
<proteinExistence type="predicted"/>
<name>A0A0L7KBN1_PLAFX</name>
<dbReference type="KEGG" id="pfh:PFHG_02510"/>
<organism evidence="1 2">
    <name type="scientific">Plasmodium falciparum (isolate HB3)</name>
    <dbReference type="NCBI Taxonomy" id="137071"/>
    <lineage>
        <taxon>Eukaryota</taxon>
        <taxon>Sar</taxon>
        <taxon>Alveolata</taxon>
        <taxon>Apicomplexa</taxon>
        <taxon>Aconoidasida</taxon>
        <taxon>Haemosporida</taxon>
        <taxon>Plasmodiidae</taxon>
        <taxon>Plasmodium</taxon>
        <taxon>Plasmodium (Laverania)</taxon>
    </lineage>
</organism>
<protein>
    <submittedName>
        <fullName evidence="1">Uncharacterized protein</fullName>
    </submittedName>
</protein>
<dbReference type="OMA" id="NSREEGC"/>
<reference evidence="1 2" key="1">
    <citation type="submission" date="2006-03" db="EMBL/GenBank/DDBJ databases">
        <title>Annotation of Plasmodium falciparum HB3.</title>
        <authorList>
            <consortium name="The Broad Institute Genome Sequencing Platform"/>
            <person name="Volkman S.K."/>
            <person name="Neafsey D.E."/>
            <person name="Dash A.P."/>
            <person name="Chitnis C.E."/>
            <person name="Hartl D.L."/>
            <person name="Young S.K."/>
            <person name="Zeng Q."/>
            <person name="Koehrsen M."/>
            <person name="Alvarado L."/>
            <person name="Berlin A."/>
            <person name="Borenstein D."/>
            <person name="Chapman S.B."/>
            <person name="Chen Z."/>
            <person name="Engels R."/>
            <person name="Freedman E."/>
            <person name="Gellesch M."/>
            <person name="Goldberg J."/>
            <person name="Griggs A."/>
            <person name="Gujja S."/>
            <person name="Heilman E.R."/>
            <person name="Heiman D.I."/>
            <person name="Howarth C."/>
            <person name="Jen D."/>
            <person name="Larson L."/>
            <person name="Mehta T."/>
            <person name="Neiman D."/>
            <person name="Park D."/>
            <person name="Pearson M."/>
            <person name="Roberts A."/>
            <person name="Saif S."/>
            <person name="Shea T."/>
            <person name="Shenoy N."/>
            <person name="Sisk P."/>
            <person name="Stolte C."/>
            <person name="Sykes S."/>
            <person name="Walk T."/>
            <person name="White J."/>
            <person name="Yandava C."/>
            <person name="Haas B."/>
            <person name="Henn M.R."/>
            <person name="Nusbaum C."/>
            <person name="Birren B."/>
        </authorList>
    </citation>
    <scope>NUCLEOTIDE SEQUENCE [LARGE SCALE GENOMIC DNA]</scope>
    <source>
        <strain evidence="1">HB3</strain>
    </source>
</reference>
<dbReference type="Proteomes" id="UP000054289">
    <property type="component" value="Unassembled WGS sequence"/>
</dbReference>
<evidence type="ECO:0000313" key="2">
    <source>
        <dbReference type="Proteomes" id="UP000054289"/>
    </source>
</evidence>
<reference evidence="2" key="2">
    <citation type="submission" date="2006-03" db="EMBL/GenBank/DDBJ databases">
        <title>The genome sequence of the Plasmodium falciparum HB3.</title>
        <authorList>
            <consortium name="The Broad Institute Genome Sequencing Platform"/>
            <person name="Birren B."/>
            <person name="Lander E."/>
            <person name="Galagan J."/>
            <person name="Nusbaum C."/>
            <person name="Devon K."/>
            <person name="Henn M."/>
            <person name="Jaffe D."/>
            <person name="Butler J."/>
            <person name="Alvarez P."/>
            <person name="Gnerre S."/>
            <person name="Grabherr M."/>
            <person name="Kleber M."/>
            <person name="Mauceli E."/>
            <person name="Brockman W."/>
            <person name="MacCallum I.A."/>
            <person name="Rounsley S."/>
            <person name="Young S."/>
            <person name="LaButti K."/>
            <person name="Pushparaj V."/>
            <person name="DeCaprio D."/>
            <person name="Crawford M."/>
            <person name="Koehrsen M."/>
            <person name="Engels R."/>
            <person name="Montgomery P."/>
            <person name="Pearson M."/>
            <person name="Howarth C."/>
            <person name="Larson L."/>
            <person name="Luoma S."/>
            <person name="White J."/>
            <person name="Kodira C."/>
            <person name="Zeng Q."/>
            <person name="Oleary S."/>
            <person name="Yandava C."/>
            <person name="Alvarado L."/>
            <person name="Wirth D."/>
            <person name="Volkman S."/>
            <person name="Hartl D."/>
        </authorList>
    </citation>
    <scope>NUCLEOTIDE SEQUENCE [LARGE SCALE GENOMIC DNA]</scope>
</reference>
<sequence>MKYIYDISYTLYYMDNIFFIYIAISYSRKNYKEICKLCFTKEYEEITNKREFKNFYILKFSFNKTIDEYNNIDMNKIIIDILKLPKNNTCLNNICKITKLALILISISNNFLKYLTLDTLTYDIYNKVNSNKWIRRPTKENNLARIRAPHCFFICLDEIIIIDIVKYCNYFCNIKLLNVKTDSFNILFTQKYDILVININNLNNSQINILVELMKNGLYKNKKKLFPITTTFWVYAIKSYIRNEHEFNTYIKDNLLARFDFLFELGFEKDEDIINEILQTADDDKEINADYYFDLNNKYPYLKKNNIYTFEFNELSDITKSIIQKYHIGISELLCISVSILLGKKECLIEHVVLGLFLYDKFVSSTKNKLTQFDKNILHNIFNTNHRDTIPFQKLMNYFSSYLNATMNL</sequence>
<accession>A0A0L7KBN1</accession>
<dbReference type="OrthoDB" id="375561at2759"/>
<dbReference type="AlphaFoldDB" id="A0A0L7KBN1"/>